<organism evidence="1 2">
    <name type="scientific">Tunturiibacter lichenicola</name>
    <dbReference type="NCBI Taxonomy" id="2051959"/>
    <lineage>
        <taxon>Bacteria</taxon>
        <taxon>Pseudomonadati</taxon>
        <taxon>Acidobacteriota</taxon>
        <taxon>Terriglobia</taxon>
        <taxon>Terriglobales</taxon>
        <taxon>Acidobacteriaceae</taxon>
        <taxon>Tunturiibacter</taxon>
    </lineage>
</organism>
<protein>
    <recommendedName>
        <fullName evidence="3">DUF1579 domain-containing protein</fullName>
    </recommendedName>
</protein>
<dbReference type="AlphaFoldDB" id="A0A852VRJ1"/>
<evidence type="ECO:0000313" key="1">
    <source>
        <dbReference type="EMBL" id="NYF91942.1"/>
    </source>
</evidence>
<dbReference type="EMBL" id="JACCCU010000003">
    <property type="protein sequence ID" value="NYF91942.1"/>
    <property type="molecule type" value="Genomic_DNA"/>
</dbReference>
<evidence type="ECO:0008006" key="3">
    <source>
        <dbReference type="Google" id="ProtNLM"/>
    </source>
</evidence>
<proteinExistence type="predicted"/>
<dbReference type="Proteomes" id="UP000564385">
    <property type="component" value="Unassembled WGS sequence"/>
</dbReference>
<gene>
    <name evidence="1" type="ORF">HDF08_004061</name>
</gene>
<reference evidence="1 2" key="1">
    <citation type="submission" date="2020-07" db="EMBL/GenBank/DDBJ databases">
        <title>Genomic Encyclopedia of Type Strains, Phase IV (KMG-V): Genome sequencing to study the core and pangenomes of soil and plant-associated prokaryotes.</title>
        <authorList>
            <person name="Whitman W."/>
        </authorList>
    </citation>
    <scope>NUCLEOTIDE SEQUENCE [LARGE SCALE GENOMIC DNA]</scope>
    <source>
        <strain evidence="1 2">M8UP22</strain>
    </source>
</reference>
<accession>A0A852VRJ1</accession>
<name>A0A852VRJ1_9BACT</name>
<sequence length="171" mass="18915">MNVLGRFLPLVFAISVGAQTSPQPADSWQPLSFLQGTWQAKTGEGSTAKVTGTYAFTRELKGHVLARHSIVAGCAGPEAFDCEHGDLLYIFEERPGQPLKAIYFDNEGHVIHYALSTPDATTAIFLSEPGPGPRFRLVYHLEHAVMFGKFQMQMPGQEDWKSYLEWSGGKQ</sequence>
<evidence type="ECO:0000313" key="2">
    <source>
        <dbReference type="Proteomes" id="UP000564385"/>
    </source>
</evidence>
<comment type="caution">
    <text evidence="1">The sequence shown here is derived from an EMBL/GenBank/DDBJ whole genome shotgun (WGS) entry which is preliminary data.</text>
</comment>